<keyword evidence="3" id="KW-1185">Reference proteome</keyword>
<dbReference type="Pfam" id="PF06170">
    <property type="entry name" value="DUF983"/>
    <property type="match status" value="1"/>
</dbReference>
<dbReference type="InterPro" id="IPR009325">
    <property type="entry name" value="DUF983"/>
</dbReference>
<accession>A0A9X9WTB7</accession>
<feature type="transmembrane region" description="Helical" evidence="1">
    <location>
        <begin position="56"/>
        <end position="73"/>
    </location>
</feature>
<evidence type="ECO:0000313" key="2">
    <source>
        <dbReference type="EMBL" id="MBR0670396.1"/>
    </source>
</evidence>
<keyword evidence="1" id="KW-1133">Transmembrane helix</keyword>
<evidence type="ECO:0000313" key="3">
    <source>
        <dbReference type="Proteomes" id="UP001138751"/>
    </source>
</evidence>
<keyword evidence="1" id="KW-0812">Transmembrane</keyword>
<reference evidence="2" key="1">
    <citation type="submission" date="2020-01" db="EMBL/GenBank/DDBJ databases">
        <authorList>
            <person name="Rat A."/>
        </authorList>
    </citation>
    <scope>NUCLEOTIDE SEQUENCE</scope>
    <source>
        <strain evidence="2">LMG 31231</strain>
    </source>
</reference>
<sequence length="123" mass="13724">MTKRSRIAEGVRRGLRLRCPQCGEGHLFSGFLKVRPQCERCGSDNGAYPSDDAPPYLTLFLVGHLLLPPMFWLDKAWAPPLWVQFAIWLPLITVVSIALLPFMKGAVVGFAWATGVTRQSARQ</sequence>
<proteinExistence type="predicted"/>
<gene>
    <name evidence="2" type="ORF">GXW76_04365</name>
</gene>
<dbReference type="RefSeq" id="WP_211860769.1">
    <property type="nucleotide sequence ID" value="NZ_JAAEDM010000007.1"/>
</dbReference>
<dbReference type="EMBL" id="JAAEDM010000007">
    <property type="protein sequence ID" value="MBR0670396.1"/>
    <property type="molecule type" value="Genomic_DNA"/>
</dbReference>
<keyword evidence="1" id="KW-0472">Membrane</keyword>
<reference evidence="2" key="2">
    <citation type="journal article" date="2021" name="Syst. Appl. Microbiol.">
        <title>Roseomonas hellenica sp. nov., isolated from roots of wild-growing Alkanna tinctoria.</title>
        <authorList>
            <person name="Rat A."/>
            <person name="Naranjo H.D."/>
            <person name="Lebbe L."/>
            <person name="Cnockaert M."/>
            <person name="Krigas N."/>
            <person name="Grigoriadou K."/>
            <person name="Maloupa E."/>
            <person name="Willems A."/>
        </authorList>
    </citation>
    <scope>NUCLEOTIDE SEQUENCE</scope>
    <source>
        <strain evidence="2">LMG 31231</strain>
    </source>
</reference>
<evidence type="ECO:0000256" key="1">
    <source>
        <dbReference type="SAM" id="Phobius"/>
    </source>
</evidence>
<protein>
    <submittedName>
        <fullName evidence="2">DUF983 domain-containing protein</fullName>
    </submittedName>
</protein>
<comment type="caution">
    <text evidence="2">The sequence shown here is derived from an EMBL/GenBank/DDBJ whole genome shotgun (WGS) entry which is preliminary data.</text>
</comment>
<dbReference type="AlphaFoldDB" id="A0A9X9WTB7"/>
<feature type="transmembrane region" description="Helical" evidence="1">
    <location>
        <begin position="85"/>
        <end position="113"/>
    </location>
</feature>
<name>A0A9X9WTB7_9PROT</name>
<dbReference type="Proteomes" id="UP001138751">
    <property type="component" value="Unassembled WGS sequence"/>
</dbReference>
<organism evidence="2 3">
    <name type="scientific">Neoroseomonas soli</name>
    <dbReference type="NCBI Taxonomy" id="1081025"/>
    <lineage>
        <taxon>Bacteria</taxon>
        <taxon>Pseudomonadati</taxon>
        <taxon>Pseudomonadota</taxon>
        <taxon>Alphaproteobacteria</taxon>
        <taxon>Acetobacterales</taxon>
        <taxon>Acetobacteraceae</taxon>
        <taxon>Neoroseomonas</taxon>
    </lineage>
</organism>